<feature type="non-terminal residue" evidence="2">
    <location>
        <position position="226"/>
    </location>
</feature>
<feature type="compositionally biased region" description="Basic residues" evidence="1">
    <location>
        <begin position="149"/>
        <end position="159"/>
    </location>
</feature>
<protein>
    <submittedName>
        <fullName evidence="2">Uncharacterized protein</fullName>
    </submittedName>
</protein>
<feature type="compositionally biased region" description="Basic residues" evidence="1">
    <location>
        <begin position="70"/>
        <end position="88"/>
    </location>
</feature>
<feature type="region of interest" description="Disordered" evidence="1">
    <location>
        <begin position="70"/>
        <end position="90"/>
    </location>
</feature>
<feature type="compositionally biased region" description="Polar residues" evidence="1">
    <location>
        <begin position="195"/>
        <end position="205"/>
    </location>
</feature>
<dbReference type="VEuPathDB" id="PlasmoDB:PmUG01_02019300"/>
<feature type="region of interest" description="Disordered" evidence="1">
    <location>
        <begin position="149"/>
        <end position="205"/>
    </location>
</feature>
<feature type="compositionally biased region" description="Basic and acidic residues" evidence="1">
    <location>
        <begin position="1"/>
        <end position="37"/>
    </location>
</feature>
<accession>A0A1C3K9X1</accession>
<organism evidence="2 3">
    <name type="scientific">Plasmodium malariae</name>
    <dbReference type="NCBI Taxonomy" id="5858"/>
    <lineage>
        <taxon>Eukaryota</taxon>
        <taxon>Sar</taxon>
        <taxon>Alveolata</taxon>
        <taxon>Apicomplexa</taxon>
        <taxon>Aconoidasida</taxon>
        <taxon>Haemosporida</taxon>
        <taxon>Plasmodiidae</taxon>
        <taxon>Plasmodium</taxon>
        <taxon>Plasmodium (Plasmodium)</taxon>
    </lineage>
</organism>
<gene>
    <name evidence="2" type="primary">PmlGA01_020013200</name>
    <name evidence="2" type="ORF">PMLGA01_020013200</name>
</gene>
<dbReference type="AlphaFoldDB" id="A0A1C3K9X1"/>
<feature type="compositionally biased region" description="Basic and acidic residues" evidence="1">
    <location>
        <begin position="160"/>
        <end position="173"/>
    </location>
</feature>
<sequence length="226" mass="26346">SKRENKRESRQESRHEGTRGSRHDSRYESKRESRVESVDTFDSLHFTENKNDRILLYENYNNFRNSIISKKSKHNGSSKKYAKRKSSRKLSGGYIINSSKSFIYSDYTVKSDAEQADADIYRGPTSCYCDNDDKNEEEDFYGTMKKRSVNIKQRKKKKGMKSDSVKNVKDTTKKSWRRKSQAEDDKSIGYRHSQRNYFSNDNPNNSICSIGDFYSYGGESKARTDA</sequence>
<name>A0A1C3K9X1_PLAMA</name>
<evidence type="ECO:0000313" key="2">
    <source>
        <dbReference type="EMBL" id="SBT70260.1"/>
    </source>
</evidence>
<feature type="region of interest" description="Disordered" evidence="1">
    <location>
        <begin position="1"/>
        <end position="39"/>
    </location>
</feature>
<feature type="non-terminal residue" evidence="2">
    <location>
        <position position="1"/>
    </location>
</feature>
<proteinExistence type="predicted"/>
<evidence type="ECO:0000256" key="1">
    <source>
        <dbReference type="SAM" id="MobiDB-lite"/>
    </source>
</evidence>
<dbReference type="EMBL" id="LT594490">
    <property type="protein sequence ID" value="SBT70260.1"/>
    <property type="molecule type" value="Genomic_DNA"/>
</dbReference>
<evidence type="ECO:0000313" key="3">
    <source>
        <dbReference type="Proteomes" id="UP000219799"/>
    </source>
</evidence>
<dbReference type="Proteomes" id="UP000219799">
    <property type="component" value="Chromosome 2"/>
</dbReference>
<reference evidence="2 3" key="1">
    <citation type="submission" date="2016-06" db="EMBL/GenBank/DDBJ databases">
        <authorList>
            <consortium name="Pathogen Informatics"/>
        </authorList>
    </citation>
    <scope>NUCLEOTIDE SEQUENCE [LARGE SCALE GENOMIC DNA]</scope>
    <source>
        <strain evidence="2">PmlGA01</strain>
    </source>
</reference>